<protein>
    <recommendedName>
        <fullName evidence="5">allantoinase</fullName>
        <ecNumber evidence="5">3.5.2.5</ecNumber>
    </recommendedName>
</protein>
<dbReference type="InterPro" id="IPR011059">
    <property type="entry name" value="Metal-dep_hydrolase_composite"/>
</dbReference>
<evidence type="ECO:0000256" key="4">
    <source>
        <dbReference type="ARBA" id="ARBA00011881"/>
    </source>
</evidence>
<dbReference type="Gene3D" id="3.20.20.140">
    <property type="entry name" value="Metal-dependent hydrolases"/>
    <property type="match status" value="1"/>
</dbReference>
<evidence type="ECO:0000313" key="11">
    <source>
        <dbReference type="Proteomes" id="UP000284543"/>
    </source>
</evidence>
<keyword evidence="8" id="KW-0862">Zinc</keyword>
<dbReference type="InterPro" id="IPR032466">
    <property type="entry name" value="Metal_Hydrolase"/>
</dbReference>
<reference evidence="10 11" key="1">
    <citation type="submission" date="2018-08" db="EMBL/GenBank/DDBJ databases">
        <title>A genome reference for cultivated species of the human gut microbiota.</title>
        <authorList>
            <person name="Zou Y."/>
            <person name="Xue W."/>
            <person name="Luo G."/>
        </authorList>
    </citation>
    <scope>NUCLEOTIDE SEQUENCE [LARGE SCALE GENOMIC DNA]</scope>
    <source>
        <strain evidence="10 11">AF14-18</strain>
    </source>
</reference>
<evidence type="ECO:0000256" key="8">
    <source>
        <dbReference type="ARBA" id="ARBA00022833"/>
    </source>
</evidence>
<comment type="pathway">
    <text evidence="2">Nitrogen metabolism; (S)-allantoin degradation; allantoate from (S)-allantoin: step 1/1.</text>
</comment>
<sequence length="469" mass="51613">MYDLVITNGKLVTPDRIYEADIAVKDGVYAAFLAKGSQAAAKEVIDAKGCYIYPGIIDCHAHLNEPGFEYREDFETGSRAAAAAGCTCLIDMPLNNDPSLMNKEIFDLKMGRISKHSYVDFALWGGIVGDYDNQPGSVKNNMADLVDLHKCGVAAFKGFTCPNGDLFPTVNMGNVRKALEILKPYGALCGFHCEEFGQVLEREKEAKAKTGRTSEEKIRDFLDSHDVWTEYVATKNVIDMARATGGRVHICHVSHPMVAQVVKDAIHEGLPITAETCPHYLGFTEDFVFEKGAPAKCTPPMRRKEDMERLWDYVLDGTLSCVGSDHSPAADEEKDNSTKDIWHAWGGLNSIQFFLPMMFDMVVNKKGLSPTLIARVMDYNPARVFGLYGRKGAFELGFDGDIVIVDPEKAWKCSQNELLTKGHVSCFDGLEGKGAPVCTIIRGKVVASGGTYREDALGYGEYVTPVHDC</sequence>
<dbReference type="GO" id="GO:0006145">
    <property type="term" value="P:purine nucleobase catabolic process"/>
    <property type="evidence" value="ECO:0007669"/>
    <property type="project" value="TreeGrafter"/>
</dbReference>
<evidence type="ECO:0000256" key="7">
    <source>
        <dbReference type="ARBA" id="ARBA00022801"/>
    </source>
</evidence>
<dbReference type="Gene3D" id="2.30.40.10">
    <property type="entry name" value="Urease, subunit C, domain 1"/>
    <property type="match status" value="1"/>
</dbReference>
<evidence type="ECO:0000256" key="2">
    <source>
        <dbReference type="ARBA" id="ARBA00004968"/>
    </source>
</evidence>
<gene>
    <name evidence="10" type="primary">allB</name>
    <name evidence="10" type="ORF">DWW02_06085</name>
</gene>
<evidence type="ECO:0000256" key="6">
    <source>
        <dbReference type="ARBA" id="ARBA00022723"/>
    </source>
</evidence>
<dbReference type="Proteomes" id="UP000284543">
    <property type="component" value="Unassembled WGS sequence"/>
</dbReference>
<dbReference type="SUPFAM" id="SSF51556">
    <property type="entry name" value="Metallo-dependent hydrolases"/>
    <property type="match status" value="1"/>
</dbReference>
<evidence type="ECO:0000259" key="9">
    <source>
        <dbReference type="Pfam" id="PF01979"/>
    </source>
</evidence>
<comment type="similarity">
    <text evidence="3">Belongs to the metallo-dependent hydrolases superfamily. Allantoinase family.</text>
</comment>
<dbReference type="EC" id="3.5.2.5" evidence="5"/>
<dbReference type="GO" id="GO:0004038">
    <property type="term" value="F:allantoinase activity"/>
    <property type="evidence" value="ECO:0007669"/>
    <property type="project" value="UniProtKB-EC"/>
</dbReference>
<accession>A0A412ZAX0</accession>
<dbReference type="EMBL" id="QRZM01000002">
    <property type="protein sequence ID" value="RGV77255.1"/>
    <property type="molecule type" value="Genomic_DNA"/>
</dbReference>
<comment type="caution">
    <text evidence="10">The sequence shown here is derived from an EMBL/GenBank/DDBJ whole genome shotgun (WGS) entry which is preliminary data.</text>
</comment>
<dbReference type="AlphaFoldDB" id="A0A412ZAX0"/>
<comment type="subunit">
    <text evidence="4">Homotetramer.</text>
</comment>
<dbReference type="InterPro" id="IPR050138">
    <property type="entry name" value="DHOase/Allantoinase_Hydrolase"/>
</dbReference>
<keyword evidence="6" id="KW-0479">Metal-binding</keyword>
<dbReference type="Pfam" id="PF01979">
    <property type="entry name" value="Amidohydro_1"/>
    <property type="match status" value="1"/>
</dbReference>
<dbReference type="GO" id="GO:0000256">
    <property type="term" value="P:allantoin catabolic process"/>
    <property type="evidence" value="ECO:0007669"/>
    <property type="project" value="InterPro"/>
</dbReference>
<comment type="cofactor">
    <cofactor evidence="1">
        <name>Zn(2+)</name>
        <dbReference type="ChEBI" id="CHEBI:29105"/>
    </cofactor>
</comment>
<dbReference type="GO" id="GO:0005737">
    <property type="term" value="C:cytoplasm"/>
    <property type="evidence" value="ECO:0007669"/>
    <property type="project" value="TreeGrafter"/>
</dbReference>
<dbReference type="GO" id="GO:0008270">
    <property type="term" value="F:zinc ion binding"/>
    <property type="evidence" value="ECO:0007669"/>
    <property type="project" value="InterPro"/>
</dbReference>
<name>A0A412ZAX0_9FIRM</name>
<dbReference type="PANTHER" id="PTHR43668:SF2">
    <property type="entry name" value="ALLANTOINASE"/>
    <property type="match status" value="1"/>
</dbReference>
<dbReference type="KEGG" id="cbol:CGC65_17105"/>
<feature type="domain" description="Amidohydrolase-related" evidence="9">
    <location>
        <begin position="51"/>
        <end position="446"/>
    </location>
</feature>
<evidence type="ECO:0000256" key="3">
    <source>
        <dbReference type="ARBA" id="ARBA00010368"/>
    </source>
</evidence>
<organism evidence="10 11">
    <name type="scientific">Enterocloster bolteae</name>
    <dbReference type="NCBI Taxonomy" id="208479"/>
    <lineage>
        <taxon>Bacteria</taxon>
        <taxon>Bacillati</taxon>
        <taxon>Bacillota</taxon>
        <taxon>Clostridia</taxon>
        <taxon>Lachnospirales</taxon>
        <taxon>Lachnospiraceae</taxon>
        <taxon>Enterocloster</taxon>
    </lineage>
</organism>
<dbReference type="InterPro" id="IPR006680">
    <property type="entry name" value="Amidohydro-rel"/>
</dbReference>
<dbReference type="SUPFAM" id="SSF51338">
    <property type="entry name" value="Composite domain of metallo-dependent hydrolases"/>
    <property type="match status" value="1"/>
</dbReference>
<evidence type="ECO:0000256" key="5">
    <source>
        <dbReference type="ARBA" id="ARBA00012863"/>
    </source>
</evidence>
<dbReference type="RefSeq" id="WP_002564598.1">
    <property type="nucleotide sequence ID" value="NZ_CABKUK010000001.1"/>
</dbReference>
<evidence type="ECO:0000256" key="1">
    <source>
        <dbReference type="ARBA" id="ARBA00001947"/>
    </source>
</evidence>
<keyword evidence="7 10" id="KW-0378">Hydrolase</keyword>
<dbReference type="PANTHER" id="PTHR43668">
    <property type="entry name" value="ALLANTOINASE"/>
    <property type="match status" value="1"/>
</dbReference>
<dbReference type="InterPro" id="IPR017593">
    <property type="entry name" value="Allantoinase"/>
</dbReference>
<proteinExistence type="inferred from homology"/>
<evidence type="ECO:0000313" key="10">
    <source>
        <dbReference type="EMBL" id="RGV77255.1"/>
    </source>
</evidence>
<dbReference type="NCBIfam" id="TIGR03178">
    <property type="entry name" value="allantoinase"/>
    <property type="match status" value="1"/>
</dbReference>
<dbReference type="GO" id="GO:0050897">
    <property type="term" value="F:cobalt ion binding"/>
    <property type="evidence" value="ECO:0007669"/>
    <property type="project" value="InterPro"/>
</dbReference>